<evidence type="ECO:0000313" key="3">
    <source>
        <dbReference type="Proteomes" id="UP001154015"/>
    </source>
</evidence>
<feature type="region of interest" description="Disordered" evidence="1">
    <location>
        <begin position="9"/>
        <end position="29"/>
    </location>
</feature>
<keyword evidence="3" id="KW-1185">Reference proteome</keyword>
<dbReference type="Proteomes" id="UP001154015">
    <property type="component" value="Unassembled WGS sequence"/>
</dbReference>
<reference evidence="2" key="1">
    <citation type="submission" date="2022-03" db="EMBL/GenBank/DDBJ databases">
        <authorList>
            <person name="Leyn A S."/>
        </authorList>
    </citation>
    <scope>NUCLEOTIDE SEQUENCE</scope>
    <source>
        <strain evidence="2">Streptomyces globisporus 4-3</strain>
    </source>
</reference>
<sequence>MLVGFVIVAGGNGSPSTGPDGKPYPRPTPGVYPVKFPGWDKPRPLPKPTVSYPIRFPSPKATR</sequence>
<protein>
    <submittedName>
        <fullName evidence="2">Uncharacterized protein</fullName>
    </submittedName>
</protein>
<organism evidence="2 3">
    <name type="scientific">Streptomyces globisporus</name>
    <dbReference type="NCBI Taxonomy" id="1908"/>
    <lineage>
        <taxon>Bacteria</taxon>
        <taxon>Bacillati</taxon>
        <taxon>Actinomycetota</taxon>
        <taxon>Actinomycetes</taxon>
        <taxon>Kitasatosporales</taxon>
        <taxon>Streptomycetaceae</taxon>
        <taxon>Streptomyces</taxon>
    </lineage>
</organism>
<name>A0ABM9H925_STRGL</name>
<proteinExistence type="predicted"/>
<dbReference type="EMBL" id="CAKXYP010000035">
    <property type="protein sequence ID" value="CAH9420189.1"/>
    <property type="molecule type" value="Genomic_DNA"/>
</dbReference>
<accession>A0ABM9H925</accession>
<comment type="caution">
    <text evidence="2">The sequence shown here is derived from an EMBL/GenBank/DDBJ whole genome shotgun (WGS) entry which is preliminary data.</text>
</comment>
<evidence type="ECO:0000256" key="1">
    <source>
        <dbReference type="SAM" id="MobiDB-lite"/>
    </source>
</evidence>
<evidence type="ECO:0000313" key="2">
    <source>
        <dbReference type="EMBL" id="CAH9420189.1"/>
    </source>
</evidence>
<gene>
    <name evidence="2" type="ORF">SGL43_07247</name>
</gene>